<evidence type="ECO:0000313" key="3">
    <source>
        <dbReference type="EMBL" id="MEE2039698.1"/>
    </source>
</evidence>
<comment type="caution">
    <text evidence="3">The sequence shown here is derived from an EMBL/GenBank/DDBJ whole genome shotgun (WGS) entry which is preliminary data.</text>
</comment>
<dbReference type="Proteomes" id="UP001356095">
    <property type="component" value="Unassembled WGS sequence"/>
</dbReference>
<comment type="similarity">
    <text evidence="1">Belongs to the cytochrome P450 family.</text>
</comment>
<reference evidence="3 4" key="1">
    <citation type="submission" date="2023-08" db="EMBL/GenBank/DDBJ databases">
        <authorList>
            <person name="Girao M."/>
            <person name="Carvalho M.F."/>
        </authorList>
    </citation>
    <scope>NUCLEOTIDE SEQUENCE [LARGE SCALE GENOMIC DNA]</scope>
    <source>
        <strain evidence="3 4">CT-R113</strain>
    </source>
</reference>
<dbReference type="InterPro" id="IPR036396">
    <property type="entry name" value="Cyt_P450_sf"/>
</dbReference>
<dbReference type="PANTHER" id="PTHR46696">
    <property type="entry name" value="P450, PUTATIVE (EUROFUNG)-RELATED"/>
    <property type="match status" value="1"/>
</dbReference>
<feature type="region of interest" description="Disordered" evidence="2">
    <location>
        <begin position="421"/>
        <end position="457"/>
    </location>
</feature>
<proteinExistence type="inferred from homology"/>
<sequence length="473" mass="51422">MTTIQPGDETARPGAPAFAAPRGCPADITRLYGTTPDAGRDELWAALRERHGAVAPVELETGVRAWLLLGYHENLTVLQNPHMFARDTRRWREVAEGRVDLASGRPALSWRPNVLYADGAEHTRLRGAVVDALARVDMAATSRMVRQLCDELIDGFIAEGRADLVAQYANPLPVLVVNRLYGLADSYGHMLGDLTAIIFDEDAKRGEDAIARVHQYFSGLVDRKRERPGPDLVSWMLEHPSGLSGHEVAHQAALINSASHQPTTHLIGNTLRTLLSDNRIRGAYTDARLPVQELLDHVMWTDTPFQILPARFALQDMLIGSAEVRAGDALLIGFDSAHRDPAVRRGDDAGTGVASGSRAHLMFGAGPHACPARELAKMIAATAVTTLNERLSGMQLAVDPEELRWMPSPFLRGLRALPVSFAPGEPSSPDPGDSASSRGDGRRDPSSPGAEEDDAVEGDLLDRLLTWWRGLRG</sequence>
<dbReference type="InterPro" id="IPR017972">
    <property type="entry name" value="Cyt_P450_CS"/>
</dbReference>
<dbReference type="SUPFAM" id="SSF48264">
    <property type="entry name" value="Cytochrome P450"/>
    <property type="match status" value="1"/>
</dbReference>
<protein>
    <submittedName>
        <fullName evidence="3">Cytochrome P450</fullName>
    </submittedName>
</protein>
<dbReference type="PANTHER" id="PTHR46696:SF1">
    <property type="entry name" value="CYTOCHROME P450 YJIB-RELATED"/>
    <property type="match status" value="1"/>
</dbReference>
<evidence type="ECO:0000256" key="2">
    <source>
        <dbReference type="SAM" id="MobiDB-lite"/>
    </source>
</evidence>
<dbReference type="RefSeq" id="WP_330093467.1">
    <property type="nucleotide sequence ID" value="NZ_JAUZMY010000022.1"/>
</dbReference>
<evidence type="ECO:0000313" key="4">
    <source>
        <dbReference type="Proteomes" id="UP001356095"/>
    </source>
</evidence>
<dbReference type="EMBL" id="JAUZMY010000022">
    <property type="protein sequence ID" value="MEE2039698.1"/>
    <property type="molecule type" value="Genomic_DNA"/>
</dbReference>
<dbReference type="InterPro" id="IPR002397">
    <property type="entry name" value="Cyt_P450_B"/>
</dbReference>
<keyword evidence="4" id="KW-1185">Reference proteome</keyword>
<dbReference type="PROSITE" id="PS00086">
    <property type="entry name" value="CYTOCHROME_P450"/>
    <property type="match status" value="1"/>
</dbReference>
<organism evidence="3 4">
    <name type="scientific">Nocardiopsis codii</name>
    <dbReference type="NCBI Taxonomy" id="3065942"/>
    <lineage>
        <taxon>Bacteria</taxon>
        <taxon>Bacillati</taxon>
        <taxon>Actinomycetota</taxon>
        <taxon>Actinomycetes</taxon>
        <taxon>Streptosporangiales</taxon>
        <taxon>Nocardiopsidaceae</taxon>
        <taxon>Nocardiopsis</taxon>
    </lineage>
</organism>
<accession>A0ABU7KBT5</accession>
<dbReference type="PRINTS" id="PR00359">
    <property type="entry name" value="BP450"/>
</dbReference>
<evidence type="ECO:0000256" key="1">
    <source>
        <dbReference type="ARBA" id="ARBA00010617"/>
    </source>
</evidence>
<dbReference type="Gene3D" id="1.10.630.10">
    <property type="entry name" value="Cytochrome P450"/>
    <property type="match status" value="1"/>
</dbReference>
<name>A0ABU7KBT5_9ACTN</name>
<gene>
    <name evidence="3" type="ORF">Q8791_20985</name>
</gene>